<proteinExistence type="predicted"/>
<accession>A0A9W8V0Y0</accession>
<dbReference type="Proteomes" id="UP001152087">
    <property type="component" value="Unassembled WGS sequence"/>
</dbReference>
<keyword evidence="4" id="KW-1185">Reference proteome</keyword>
<feature type="compositionally biased region" description="Polar residues" evidence="2">
    <location>
        <begin position="1"/>
        <end position="10"/>
    </location>
</feature>
<feature type="coiled-coil region" evidence="1">
    <location>
        <begin position="133"/>
        <end position="160"/>
    </location>
</feature>
<evidence type="ECO:0000256" key="1">
    <source>
        <dbReference type="SAM" id="Coils"/>
    </source>
</evidence>
<keyword evidence="1" id="KW-0175">Coiled coil</keyword>
<feature type="compositionally biased region" description="Basic and acidic residues" evidence="2">
    <location>
        <begin position="103"/>
        <end position="117"/>
    </location>
</feature>
<evidence type="ECO:0000256" key="2">
    <source>
        <dbReference type="SAM" id="MobiDB-lite"/>
    </source>
</evidence>
<organism evidence="3 4">
    <name type="scientific">Fusarium falciforme</name>
    <dbReference type="NCBI Taxonomy" id="195108"/>
    <lineage>
        <taxon>Eukaryota</taxon>
        <taxon>Fungi</taxon>
        <taxon>Dikarya</taxon>
        <taxon>Ascomycota</taxon>
        <taxon>Pezizomycotina</taxon>
        <taxon>Sordariomycetes</taxon>
        <taxon>Hypocreomycetidae</taxon>
        <taxon>Hypocreales</taxon>
        <taxon>Nectriaceae</taxon>
        <taxon>Fusarium</taxon>
        <taxon>Fusarium solani species complex</taxon>
    </lineage>
</organism>
<protein>
    <submittedName>
        <fullName evidence="3">Uncharacterized protein</fullName>
    </submittedName>
</protein>
<comment type="caution">
    <text evidence="3">The sequence shown here is derived from an EMBL/GenBank/DDBJ whole genome shotgun (WGS) entry which is preliminary data.</text>
</comment>
<feature type="region of interest" description="Disordered" evidence="2">
    <location>
        <begin position="1"/>
        <end position="130"/>
    </location>
</feature>
<name>A0A9W8V0Y0_9HYPO</name>
<feature type="compositionally biased region" description="Low complexity" evidence="2">
    <location>
        <begin position="89"/>
        <end position="99"/>
    </location>
</feature>
<evidence type="ECO:0000313" key="4">
    <source>
        <dbReference type="Proteomes" id="UP001152087"/>
    </source>
</evidence>
<sequence length="216" mass="23948">MSSSDITNWLSRVVTGRDTPGRTQSNRRAGHSSEDEGEDVPAVGAIRLDDRPDNYYLRSNYPPSEDEGPAPSLPSRETESSPGLIFTPSSSSRASTNNSQVNLEERRRQRLGRRFDEQTQTTRELSQQPELTIHEEQLRREEAERALQAARADLEAIHESVGSIADHITLVVQALKKAGKEPTEDNMDSALSEALSVGERLTELHASIGDTLQDEK</sequence>
<feature type="compositionally biased region" description="Polar residues" evidence="2">
    <location>
        <begin position="118"/>
        <end position="130"/>
    </location>
</feature>
<dbReference type="OrthoDB" id="5089247at2759"/>
<gene>
    <name evidence="3" type="ORF">NW755_007137</name>
</gene>
<evidence type="ECO:0000313" key="3">
    <source>
        <dbReference type="EMBL" id="KAJ4187644.1"/>
    </source>
</evidence>
<dbReference type="EMBL" id="JAOQAV010000017">
    <property type="protein sequence ID" value="KAJ4187644.1"/>
    <property type="molecule type" value="Genomic_DNA"/>
</dbReference>
<dbReference type="AlphaFoldDB" id="A0A9W8V0Y0"/>
<reference evidence="3" key="1">
    <citation type="submission" date="2022-09" db="EMBL/GenBank/DDBJ databases">
        <title>Fusarium specimens isolated from Avocado Roots.</title>
        <authorList>
            <person name="Stajich J."/>
            <person name="Roper C."/>
            <person name="Heimlech-Rivalta G."/>
        </authorList>
    </citation>
    <scope>NUCLEOTIDE SEQUENCE</scope>
    <source>
        <strain evidence="3">A02</strain>
    </source>
</reference>